<evidence type="ECO:0000313" key="7">
    <source>
        <dbReference type="EMBL" id="CDQ74874.1"/>
    </source>
</evidence>
<evidence type="ECO:0000256" key="1">
    <source>
        <dbReference type="ARBA" id="ARBA00004141"/>
    </source>
</evidence>
<dbReference type="AlphaFoldDB" id="A0A060XC46"/>
<keyword evidence="3 5" id="KW-1133">Transmembrane helix</keyword>
<dbReference type="STRING" id="8022.A0A060XC46"/>
<dbReference type="GO" id="GO:0016020">
    <property type="term" value="C:membrane"/>
    <property type="evidence" value="ECO:0007669"/>
    <property type="project" value="UniProtKB-SubCell"/>
</dbReference>
<dbReference type="GO" id="GO:0005319">
    <property type="term" value="F:lipid transporter activity"/>
    <property type="evidence" value="ECO:0007669"/>
    <property type="project" value="TreeGrafter"/>
</dbReference>
<evidence type="ECO:0000313" key="8">
    <source>
        <dbReference type="Proteomes" id="UP000193380"/>
    </source>
</evidence>
<feature type="transmembrane region" description="Helical" evidence="5">
    <location>
        <begin position="69"/>
        <end position="95"/>
    </location>
</feature>
<comment type="subcellular location">
    <subcellularLocation>
        <location evidence="1">Membrane</location>
        <topology evidence="1">Multi-pass membrane protein</topology>
    </subcellularLocation>
</comment>
<proteinExistence type="predicted"/>
<dbReference type="Pfam" id="PF12698">
    <property type="entry name" value="ABC2_membrane_3"/>
    <property type="match status" value="1"/>
</dbReference>
<evidence type="ECO:0000256" key="4">
    <source>
        <dbReference type="ARBA" id="ARBA00023136"/>
    </source>
</evidence>
<dbReference type="InterPro" id="IPR026082">
    <property type="entry name" value="ABCA"/>
</dbReference>
<dbReference type="PANTHER" id="PTHR19229">
    <property type="entry name" value="ATP-BINDING CASSETTE TRANSPORTER SUBFAMILY A ABCA"/>
    <property type="match status" value="1"/>
</dbReference>
<reference evidence="7" key="2">
    <citation type="submission" date="2014-03" db="EMBL/GenBank/DDBJ databases">
        <authorList>
            <person name="Genoscope - CEA"/>
        </authorList>
    </citation>
    <scope>NUCLEOTIDE SEQUENCE</scope>
</reference>
<organism evidence="7 8">
    <name type="scientific">Oncorhynchus mykiss</name>
    <name type="common">Rainbow trout</name>
    <name type="synonym">Salmo gairdneri</name>
    <dbReference type="NCBI Taxonomy" id="8022"/>
    <lineage>
        <taxon>Eukaryota</taxon>
        <taxon>Metazoa</taxon>
        <taxon>Chordata</taxon>
        <taxon>Craniata</taxon>
        <taxon>Vertebrata</taxon>
        <taxon>Euteleostomi</taxon>
        <taxon>Actinopterygii</taxon>
        <taxon>Neopterygii</taxon>
        <taxon>Teleostei</taxon>
        <taxon>Protacanthopterygii</taxon>
        <taxon>Salmoniformes</taxon>
        <taxon>Salmonidae</taxon>
        <taxon>Salmoninae</taxon>
        <taxon>Oncorhynchus</taxon>
    </lineage>
</organism>
<keyword evidence="2 5" id="KW-0812">Transmembrane</keyword>
<dbReference type="PANTHER" id="PTHR19229:SF250">
    <property type="entry name" value="ABC TRANSPORTER DOMAIN-CONTAINING PROTEIN-RELATED"/>
    <property type="match status" value="1"/>
</dbReference>
<accession>A0A060XC46</accession>
<dbReference type="PaxDb" id="8022-A0A060XC46"/>
<feature type="domain" description="ABC-2 type transporter transmembrane" evidence="6">
    <location>
        <begin position="24"/>
        <end position="241"/>
    </location>
</feature>
<protein>
    <recommendedName>
        <fullName evidence="6">ABC-2 type transporter transmembrane domain-containing protein</fullName>
    </recommendedName>
</protein>
<feature type="transmembrane region" description="Helical" evidence="5">
    <location>
        <begin position="221"/>
        <end position="242"/>
    </location>
</feature>
<evidence type="ECO:0000256" key="5">
    <source>
        <dbReference type="SAM" id="Phobius"/>
    </source>
</evidence>
<feature type="transmembrane region" description="Helical" evidence="5">
    <location>
        <begin position="27"/>
        <end position="49"/>
    </location>
</feature>
<dbReference type="EMBL" id="FR905006">
    <property type="protein sequence ID" value="CDQ74874.1"/>
    <property type="molecule type" value="Genomic_DNA"/>
</dbReference>
<feature type="transmembrane region" description="Helical" evidence="5">
    <location>
        <begin position="107"/>
        <end position="126"/>
    </location>
</feature>
<dbReference type="InterPro" id="IPR013525">
    <property type="entry name" value="ABC2_TM"/>
</dbReference>
<keyword evidence="4 5" id="KW-0472">Membrane</keyword>
<evidence type="ECO:0000256" key="2">
    <source>
        <dbReference type="ARBA" id="ARBA00022692"/>
    </source>
</evidence>
<evidence type="ECO:0000256" key="3">
    <source>
        <dbReference type="ARBA" id="ARBA00022989"/>
    </source>
</evidence>
<reference evidence="7" key="1">
    <citation type="journal article" date="2014" name="Nat. Commun.">
        <title>The rainbow trout genome provides novel insights into evolution after whole-genome duplication in vertebrates.</title>
        <authorList>
            <person name="Berthelot C."/>
            <person name="Brunet F."/>
            <person name="Chalopin D."/>
            <person name="Juanchich A."/>
            <person name="Bernard M."/>
            <person name="Noel B."/>
            <person name="Bento P."/>
            <person name="Da Silva C."/>
            <person name="Labadie K."/>
            <person name="Alberti A."/>
            <person name="Aury J.M."/>
            <person name="Louis A."/>
            <person name="Dehais P."/>
            <person name="Bardou P."/>
            <person name="Montfort J."/>
            <person name="Klopp C."/>
            <person name="Cabau C."/>
            <person name="Gaspin C."/>
            <person name="Thorgaard G.H."/>
            <person name="Boussaha M."/>
            <person name="Quillet E."/>
            <person name="Guyomard R."/>
            <person name="Galiana D."/>
            <person name="Bobe J."/>
            <person name="Volff J.N."/>
            <person name="Genet C."/>
            <person name="Wincker P."/>
            <person name="Jaillon O."/>
            <person name="Roest Crollius H."/>
            <person name="Guiguen Y."/>
        </authorList>
    </citation>
    <scope>NUCLEOTIDE SEQUENCE [LARGE SCALE GENOMIC DNA]</scope>
</reference>
<dbReference type="Proteomes" id="UP000193380">
    <property type="component" value="Unassembled WGS sequence"/>
</dbReference>
<gene>
    <name evidence="7" type="ORF">GSONMT00005973001</name>
</gene>
<sequence length="253" mass="28369">MLEDHTGSNLYSTSCFLSFRAATSTDVVVSICVIFAMSFIPASFVLFLIQERVSKAKHLQFVSGVNPTVYWVANFAWDICNYIVPCLIVIVIFLCFQQKAYVSLSNLPALILLLMMYGWSITPMMYPASFIFNVPSTAYVVLTCINLFIGINGSVATFVMELFADDNITKINGIVKQVLLIFPHFCLGRGLIDMGKNQAMATLYDSFGEDRYQDPLSWDMVGKNLCAMAIQGAVMFTITLLIQYKFCCKSRQE</sequence>
<dbReference type="GO" id="GO:0140359">
    <property type="term" value="F:ABC-type transporter activity"/>
    <property type="evidence" value="ECO:0007669"/>
    <property type="project" value="InterPro"/>
</dbReference>
<feature type="transmembrane region" description="Helical" evidence="5">
    <location>
        <begin position="138"/>
        <end position="162"/>
    </location>
</feature>
<name>A0A060XC46_ONCMY</name>
<evidence type="ECO:0000259" key="6">
    <source>
        <dbReference type="Pfam" id="PF12698"/>
    </source>
</evidence>